<accession>A0ABS4KG23</accession>
<comment type="caution">
    <text evidence="1">The sequence shown here is derived from an EMBL/GenBank/DDBJ whole genome shotgun (WGS) entry which is preliminary data.</text>
</comment>
<organism evidence="1 2">
    <name type="scientific">Acetoanaerobium pronyense</name>
    <dbReference type="NCBI Taxonomy" id="1482736"/>
    <lineage>
        <taxon>Bacteria</taxon>
        <taxon>Bacillati</taxon>
        <taxon>Bacillota</taxon>
        <taxon>Clostridia</taxon>
        <taxon>Peptostreptococcales</taxon>
        <taxon>Filifactoraceae</taxon>
        <taxon>Acetoanaerobium</taxon>
    </lineage>
</organism>
<name>A0ABS4KG23_9FIRM</name>
<evidence type="ECO:0000313" key="1">
    <source>
        <dbReference type="EMBL" id="MBP2026718.1"/>
    </source>
</evidence>
<reference evidence="1 2" key="1">
    <citation type="submission" date="2021-03" db="EMBL/GenBank/DDBJ databases">
        <title>Genomic Encyclopedia of Type Strains, Phase IV (KMG-IV): sequencing the most valuable type-strain genomes for metagenomic binning, comparative biology and taxonomic classification.</title>
        <authorList>
            <person name="Goeker M."/>
        </authorList>
    </citation>
    <scope>NUCLEOTIDE SEQUENCE [LARGE SCALE GENOMIC DNA]</scope>
    <source>
        <strain evidence="1 2">DSM 27512</strain>
    </source>
</reference>
<keyword evidence="2" id="KW-1185">Reference proteome</keyword>
<dbReference type="RefSeq" id="WP_209659021.1">
    <property type="nucleotide sequence ID" value="NZ_JAGGLI010000003.1"/>
</dbReference>
<dbReference type="EMBL" id="JAGGLI010000003">
    <property type="protein sequence ID" value="MBP2026718.1"/>
    <property type="molecule type" value="Genomic_DNA"/>
</dbReference>
<sequence length="56" mass="6320">MTNSKNTSLKMDFLKSKNIKITSSQDALKDVKPIEWSQSVINGSNKVLVECKFMTI</sequence>
<proteinExistence type="predicted"/>
<evidence type="ECO:0000313" key="2">
    <source>
        <dbReference type="Proteomes" id="UP001314903"/>
    </source>
</evidence>
<dbReference type="Proteomes" id="UP001314903">
    <property type="component" value="Unassembled WGS sequence"/>
</dbReference>
<gene>
    <name evidence="1" type="ORF">J2Z35_000507</name>
</gene>
<protein>
    <submittedName>
        <fullName evidence="1">Uncharacterized protein</fullName>
    </submittedName>
</protein>